<evidence type="ECO:0000313" key="3">
    <source>
        <dbReference type="Proteomes" id="UP001212997"/>
    </source>
</evidence>
<keyword evidence="3" id="KW-1185">Reference proteome</keyword>
<feature type="compositionally biased region" description="Basic residues" evidence="1">
    <location>
        <begin position="294"/>
        <end position="307"/>
    </location>
</feature>
<feature type="compositionally biased region" description="Basic and acidic residues" evidence="1">
    <location>
        <begin position="190"/>
        <end position="210"/>
    </location>
</feature>
<sequence length="316" mass="34937">MKGRRRALSPLRALPRPFLTVVHHYYVLINPPRRLPTDMEDLPDEDEIDLEALQAQIDLSLAHTKNLVSSWLQPTLGTHPVSSRHKEDKEIQDLLRRPSRLGVGAPIPASVGSLGHETLKLKHKLSGKKRAREDDRMEALTTERSEDEAESRAGAIQKKPRIDPFASKKGKTKRQSDLSKALDNAVSPEQTRKKGSDIRKDGSPARRTQVDHPPPGEIAGPSMSNPQFPQRQLSSNASETSEATPVASHNQEYGNNASHKSPTKTPHTHPEKYGTGASVLNLDGPPAPPDNPVPRKRRKKKKKKKKIGQPSDGVTQ</sequence>
<feature type="region of interest" description="Disordered" evidence="1">
    <location>
        <begin position="122"/>
        <end position="316"/>
    </location>
</feature>
<protein>
    <submittedName>
        <fullName evidence="2">Uncharacterized protein</fullName>
    </submittedName>
</protein>
<dbReference type="Proteomes" id="UP001212997">
    <property type="component" value="Unassembled WGS sequence"/>
</dbReference>
<dbReference type="InterPro" id="IPR021641">
    <property type="entry name" value="DUF3245"/>
</dbReference>
<evidence type="ECO:0000313" key="2">
    <source>
        <dbReference type="EMBL" id="KAJ3488801.1"/>
    </source>
</evidence>
<reference evidence="2" key="1">
    <citation type="submission" date="2022-07" db="EMBL/GenBank/DDBJ databases">
        <title>Genome Sequence of Physisporinus lineatus.</title>
        <authorList>
            <person name="Buettner E."/>
        </authorList>
    </citation>
    <scope>NUCLEOTIDE SEQUENCE</scope>
    <source>
        <strain evidence="2">VT162</strain>
    </source>
</reference>
<dbReference type="EMBL" id="JANAWD010000059">
    <property type="protein sequence ID" value="KAJ3488801.1"/>
    <property type="molecule type" value="Genomic_DNA"/>
</dbReference>
<evidence type="ECO:0000256" key="1">
    <source>
        <dbReference type="SAM" id="MobiDB-lite"/>
    </source>
</evidence>
<organism evidence="2 3">
    <name type="scientific">Meripilus lineatus</name>
    <dbReference type="NCBI Taxonomy" id="2056292"/>
    <lineage>
        <taxon>Eukaryota</taxon>
        <taxon>Fungi</taxon>
        <taxon>Dikarya</taxon>
        <taxon>Basidiomycota</taxon>
        <taxon>Agaricomycotina</taxon>
        <taxon>Agaricomycetes</taxon>
        <taxon>Polyporales</taxon>
        <taxon>Meripilaceae</taxon>
        <taxon>Meripilus</taxon>
    </lineage>
</organism>
<dbReference type="Pfam" id="PF11595">
    <property type="entry name" value="DUF3245"/>
    <property type="match status" value="1"/>
</dbReference>
<comment type="caution">
    <text evidence="2">The sequence shown here is derived from an EMBL/GenBank/DDBJ whole genome shotgun (WGS) entry which is preliminary data.</text>
</comment>
<name>A0AAD5V8D8_9APHY</name>
<dbReference type="AlphaFoldDB" id="A0AAD5V8D8"/>
<feature type="compositionally biased region" description="Basic and acidic residues" evidence="1">
    <location>
        <begin position="131"/>
        <end position="144"/>
    </location>
</feature>
<feature type="compositionally biased region" description="Polar residues" evidence="1">
    <location>
        <begin position="222"/>
        <end position="265"/>
    </location>
</feature>
<proteinExistence type="predicted"/>
<accession>A0AAD5V8D8</accession>
<gene>
    <name evidence="2" type="ORF">NLI96_g2580</name>
</gene>